<organism evidence="1 2">
    <name type="scientific">Laceyella putida</name>
    <dbReference type="NCBI Taxonomy" id="110101"/>
    <lineage>
        <taxon>Bacteria</taxon>
        <taxon>Bacillati</taxon>
        <taxon>Bacillota</taxon>
        <taxon>Bacilli</taxon>
        <taxon>Bacillales</taxon>
        <taxon>Thermoactinomycetaceae</taxon>
        <taxon>Laceyella</taxon>
    </lineage>
</organism>
<keyword evidence="2" id="KW-1185">Reference proteome</keyword>
<protein>
    <submittedName>
        <fullName evidence="1">Imm6 family immunity protein</fullName>
    </submittedName>
</protein>
<accession>A0ABW2RHX9</accession>
<evidence type="ECO:0000313" key="1">
    <source>
        <dbReference type="EMBL" id="MFC7440492.1"/>
    </source>
</evidence>
<evidence type="ECO:0000313" key="2">
    <source>
        <dbReference type="Proteomes" id="UP001596500"/>
    </source>
</evidence>
<dbReference type="Proteomes" id="UP001596500">
    <property type="component" value="Unassembled WGS sequence"/>
</dbReference>
<sequence>MLTKFNELASDAQVAFLLAPSDKIVNIISASTGYEKAVEALKECWNWVETKNVSGDKLYEFLDTIDETGLFVLMQLEEDERKLMVWNCVVTAISFTTWKAYKFNGEKYLPAPIEEVDEDLIEYFIDNFNAINAKNKDTLDKLLEYLLANHPKNSQESIDKEKVLSIIK</sequence>
<comment type="caution">
    <text evidence="1">The sequence shown here is derived from an EMBL/GenBank/DDBJ whole genome shotgun (WGS) entry which is preliminary data.</text>
</comment>
<dbReference type="RefSeq" id="WP_379863766.1">
    <property type="nucleotide sequence ID" value="NZ_JBHTBW010000012.1"/>
</dbReference>
<dbReference type="Pfam" id="PF14434">
    <property type="entry name" value="Imm6"/>
    <property type="match status" value="1"/>
</dbReference>
<reference evidence="2" key="1">
    <citation type="journal article" date="2019" name="Int. J. Syst. Evol. Microbiol.">
        <title>The Global Catalogue of Microorganisms (GCM) 10K type strain sequencing project: providing services to taxonomists for standard genome sequencing and annotation.</title>
        <authorList>
            <consortium name="The Broad Institute Genomics Platform"/>
            <consortium name="The Broad Institute Genome Sequencing Center for Infectious Disease"/>
            <person name="Wu L."/>
            <person name="Ma J."/>
        </authorList>
    </citation>
    <scope>NUCLEOTIDE SEQUENCE [LARGE SCALE GENOMIC DNA]</scope>
    <source>
        <strain evidence="2">CGMCC 1.12942</strain>
    </source>
</reference>
<dbReference type="InterPro" id="IPR025674">
    <property type="entry name" value="Imm6"/>
</dbReference>
<proteinExistence type="predicted"/>
<gene>
    <name evidence="1" type="ORF">ACFQNG_04930</name>
</gene>
<dbReference type="EMBL" id="JBHTBW010000012">
    <property type="protein sequence ID" value="MFC7440492.1"/>
    <property type="molecule type" value="Genomic_DNA"/>
</dbReference>
<name>A0ABW2RHX9_9BACL</name>